<evidence type="ECO:0000313" key="4">
    <source>
        <dbReference type="Proteomes" id="UP000022611"/>
    </source>
</evidence>
<dbReference type="InterPro" id="IPR036291">
    <property type="entry name" value="NAD(P)-bd_dom_sf"/>
</dbReference>
<dbReference type="HOGENOM" id="CLU_010194_1_3_6"/>
<dbReference type="EMBL" id="AFOY02000004">
    <property type="protein sequence ID" value="EXF95840.1"/>
    <property type="molecule type" value="Genomic_DNA"/>
</dbReference>
<dbReference type="PATRIC" id="fig|1042209.11.peg.719"/>
<dbReference type="Pfam" id="PF13561">
    <property type="entry name" value="adh_short_C2"/>
    <property type="match status" value="1"/>
</dbReference>
<dbReference type="RefSeq" id="WP_019689145.1">
    <property type="nucleotide sequence ID" value="NZ_AFOY02000004.1"/>
</dbReference>
<dbReference type="SUPFAM" id="SSF51735">
    <property type="entry name" value="NAD(P)-binding Rossmann-fold domains"/>
    <property type="match status" value="1"/>
</dbReference>
<keyword evidence="2" id="KW-0560">Oxidoreductase</keyword>
<dbReference type="OrthoDB" id="9806974at2"/>
<evidence type="ECO:0000256" key="2">
    <source>
        <dbReference type="ARBA" id="ARBA00023002"/>
    </source>
</evidence>
<dbReference type="PROSITE" id="PS00061">
    <property type="entry name" value="ADH_SHORT"/>
    <property type="match status" value="1"/>
</dbReference>
<dbReference type="AlphaFoldDB" id="A0A010SSW9"/>
<organism evidence="3 4">
    <name type="scientific">Pseudomonas fluorescens HK44</name>
    <dbReference type="NCBI Taxonomy" id="1042209"/>
    <lineage>
        <taxon>Bacteria</taxon>
        <taxon>Pseudomonadati</taxon>
        <taxon>Pseudomonadota</taxon>
        <taxon>Gammaproteobacteria</taxon>
        <taxon>Pseudomonadales</taxon>
        <taxon>Pseudomonadaceae</taxon>
        <taxon>Pseudomonas</taxon>
    </lineage>
</organism>
<sequence>MILKDKVCVVVGAASLRGIGYAAASLFASQGAIVVAVDLAMNDDVASTIKHSIDEKYGIDSVLIGRKCDISSSAECAVLLDSVASQFGKVDALVNCAGIVQSLSVLSINEADFDRMISVNLKGAFNLAKETLRVMKPQGFGSIVNVASVAAQRGGGLVGGAHYAASKGGVISLTKTIAREFGVDGIRANTVCPSMTETGMIDGMSPEKYKEIVSAIPLQRAGHAEDIAGACLFLASDFSSYITGTTLDVNGGSHIH</sequence>
<protein>
    <submittedName>
        <fullName evidence="3">Short-chain dehydrogenase</fullName>
    </submittedName>
</protein>
<dbReference type="InterPro" id="IPR020904">
    <property type="entry name" value="Sc_DH/Rdtase_CS"/>
</dbReference>
<evidence type="ECO:0000313" key="3">
    <source>
        <dbReference type="EMBL" id="EXF95840.1"/>
    </source>
</evidence>
<dbReference type="PRINTS" id="PR00081">
    <property type="entry name" value="GDHRDH"/>
</dbReference>
<comment type="caution">
    <text evidence="3">The sequence shown here is derived from an EMBL/GenBank/DDBJ whole genome shotgun (WGS) entry which is preliminary data.</text>
</comment>
<dbReference type="InterPro" id="IPR002347">
    <property type="entry name" value="SDR_fam"/>
</dbReference>
<dbReference type="FunFam" id="3.40.50.720:FF:000084">
    <property type="entry name" value="Short-chain dehydrogenase reductase"/>
    <property type="match status" value="1"/>
</dbReference>
<dbReference type="PANTHER" id="PTHR42760:SF133">
    <property type="entry name" value="3-OXOACYL-[ACYL-CARRIER-PROTEIN] REDUCTASE"/>
    <property type="match status" value="1"/>
</dbReference>
<dbReference type="PRINTS" id="PR00080">
    <property type="entry name" value="SDRFAMILY"/>
</dbReference>
<accession>A0A010SSW9</accession>
<reference evidence="3 4" key="1">
    <citation type="journal article" date="2011" name="J. Bacteriol.">
        <title>Draft genome sequence of the polycyclic aromatic hydrocarbon-degrading, genetically engineered bioluminescent bioreporter Pseudomonas fluorescens HK44.</title>
        <authorList>
            <person name="Chauhan A."/>
            <person name="Layton A.C."/>
            <person name="Williams D.E."/>
            <person name="Smartt A.E."/>
            <person name="Ripp S."/>
            <person name="Karpinets T.V."/>
            <person name="Brown S.D."/>
            <person name="Sayler G.S."/>
        </authorList>
    </citation>
    <scope>NUCLEOTIDE SEQUENCE [LARGE SCALE GENOMIC DNA]</scope>
    <source>
        <strain evidence="3 4">HK44</strain>
    </source>
</reference>
<dbReference type="Proteomes" id="UP000022611">
    <property type="component" value="Unassembled WGS sequence"/>
</dbReference>
<proteinExistence type="inferred from homology"/>
<name>A0A010SSW9_PSEFL</name>
<dbReference type="PANTHER" id="PTHR42760">
    <property type="entry name" value="SHORT-CHAIN DEHYDROGENASES/REDUCTASES FAMILY MEMBER"/>
    <property type="match status" value="1"/>
</dbReference>
<evidence type="ECO:0000256" key="1">
    <source>
        <dbReference type="ARBA" id="ARBA00006484"/>
    </source>
</evidence>
<dbReference type="Gene3D" id="3.40.50.720">
    <property type="entry name" value="NAD(P)-binding Rossmann-like Domain"/>
    <property type="match status" value="1"/>
</dbReference>
<gene>
    <name evidence="3" type="ORF">HK44_020965</name>
</gene>
<dbReference type="GO" id="GO:0016616">
    <property type="term" value="F:oxidoreductase activity, acting on the CH-OH group of donors, NAD or NADP as acceptor"/>
    <property type="evidence" value="ECO:0007669"/>
    <property type="project" value="TreeGrafter"/>
</dbReference>
<dbReference type="eggNOG" id="COG1028">
    <property type="taxonomic scope" value="Bacteria"/>
</dbReference>
<comment type="similarity">
    <text evidence="1">Belongs to the short-chain dehydrogenases/reductases (SDR) family.</text>
</comment>